<protein>
    <recommendedName>
        <fullName evidence="2">UPF0301 protein SAMN05421848_1467</fullName>
    </recommendedName>
</protein>
<dbReference type="OrthoDB" id="9807486at2"/>
<dbReference type="InterPro" id="IPR003774">
    <property type="entry name" value="AlgH-like"/>
</dbReference>
<dbReference type="Pfam" id="PF02622">
    <property type="entry name" value="DUF179"/>
    <property type="match status" value="1"/>
</dbReference>
<dbReference type="NCBIfam" id="NF001266">
    <property type="entry name" value="PRK00228.1-1"/>
    <property type="match status" value="1"/>
</dbReference>
<dbReference type="EMBL" id="FOLY01000003">
    <property type="protein sequence ID" value="SFC46261.1"/>
    <property type="molecule type" value="Genomic_DNA"/>
</dbReference>
<evidence type="ECO:0000313" key="3">
    <source>
        <dbReference type="EMBL" id="SFC46261.1"/>
    </source>
</evidence>
<evidence type="ECO:0000256" key="2">
    <source>
        <dbReference type="HAMAP-Rule" id="MF_00758"/>
    </source>
</evidence>
<name>A0A1I1JDP4_9GAMM</name>
<dbReference type="STRING" id="402385.SAMN05421848_1467"/>
<keyword evidence="4" id="KW-1185">Reference proteome</keyword>
<dbReference type="PANTHER" id="PTHR30327">
    <property type="entry name" value="UNCHARACTERIZED PROTEIN YQGE"/>
    <property type="match status" value="1"/>
</dbReference>
<dbReference type="AlphaFoldDB" id="A0A1I1JDP4"/>
<sequence>MQGLRDHFLMAMPHLEDENFAGSLTYICDHDDNGTLGLKLNQPMELTLEALFEQLEIDASECQALDTPVLNGGPVHRERGFILHSGSPEHWDSSIRTGENRALTTSMDILHAIAGGRGPEQFLVCLGCVGWEPEQLAREIKDNTWLTVEASDEVLFHTPAPARLETAAGHLGVDLSLLSREAGHG</sequence>
<reference evidence="4" key="1">
    <citation type="submission" date="2016-10" db="EMBL/GenBank/DDBJ databases">
        <authorList>
            <person name="Varghese N."/>
            <person name="Submissions S."/>
        </authorList>
    </citation>
    <scope>NUCLEOTIDE SEQUENCE [LARGE SCALE GENOMIC DNA]</scope>
    <source>
        <strain evidence="4">DSM 23439</strain>
    </source>
</reference>
<evidence type="ECO:0000313" key="4">
    <source>
        <dbReference type="Proteomes" id="UP000199046"/>
    </source>
</evidence>
<proteinExistence type="inferred from homology"/>
<evidence type="ECO:0000256" key="1">
    <source>
        <dbReference type="ARBA" id="ARBA00009600"/>
    </source>
</evidence>
<dbReference type="SUPFAM" id="SSF143456">
    <property type="entry name" value="VC0467-like"/>
    <property type="match status" value="1"/>
</dbReference>
<accession>A0A1I1JDP4</accession>
<gene>
    <name evidence="3" type="ORF">SAMN05421848_1467</name>
</gene>
<comment type="similarity">
    <text evidence="1 2">Belongs to the UPF0301 (AlgH) family.</text>
</comment>
<dbReference type="GO" id="GO:0005829">
    <property type="term" value="C:cytosol"/>
    <property type="evidence" value="ECO:0007669"/>
    <property type="project" value="TreeGrafter"/>
</dbReference>
<organism evidence="3 4">
    <name type="scientific">Kushneria avicenniae</name>
    <dbReference type="NCBI Taxonomy" id="402385"/>
    <lineage>
        <taxon>Bacteria</taxon>
        <taxon>Pseudomonadati</taxon>
        <taxon>Pseudomonadota</taxon>
        <taxon>Gammaproteobacteria</taxon>
        <taxon>Oceanospirillales</taxon>
        <taxon>Halomonadaceae</taxon>
        <taxon>Kushneria</taxon>
    </lineage>
</organism>
<dbReference type="PANTHER" id="PTHR30327:SF1">
    <property type="entry name" value="UPF0301 PROTEIN YQGE"/>
    <property type="match status" value="1"/>
</dbReference>
<dbReference type="Proteomes" id="UP000199046">
    <property type="component" value="Unassembled WGS sequence"/>
</dbReference>
<dbReference type="Gene3D" id="3.40.1740.10">
    <property type="entry name" value="VC0467-like"/>
    <property type="match status" value="1"/>
</dbReference>
<dbReference type="HAMAP" id="MF_00758">
    <property type="entry name" value="UPF0301"/>
    <property type="match status" value="1"/>
</dbReference>
<dbReference type="RefSeq" id="WP_090132384.1">
    <property type="nucleotide sequence ID" value="NZ_FOLY01000003.1"/>
</dbReference>